<dbReference type="GO" id="GO:0006368">
    <property type="term" value="P:transcription elongation by RNA polymerase II"/>
    <property type="evidence" value="ECO:0007669"/>
    <property type="project" value="TreeGrafter"/>
</dbReference>
<dbReference type="InterPro" id="IPR036575">
    <property type="entry name" value="TFIIS_cen_dom_sf"/>
</dbReference>
<dbReference type="InterPro" id="IPR035100">
    <property type="entry name" value="TF_IIS-typ"/>
</dbReference>
<dbReference type="Gene3D" id="1.10.472.30">
    <property type="entry name" value="Transcription elongation factor S-II, central domain"/>
    <property type="match status" value="1"/>
</dbReference>
<dbReference type="GO" id="GO:0008270">
    <property type="term" value="F:zinc ion binding"/>
    <property type="evidence" value="ECO:0007669"/>
    <property type="project" value="UniProtKB-KW"/>
</dbReference>
<dbReference type="InterPro" id="IPR001222">
    <property type="entry name" value="Znf_TFIIS"/>
</dbReference>
<evidence type="ECO:0000256" key="3">
    <source>
        <dbReference type="ARBA" id="ARBA00022833"/>
    </source>
</evidence>
<dbReference type="PROSITE" id="PS00466">
    <property type="entry name" value="ZF_TFIIS_1"/>
    <property type="match status" value="1"/>
</dbReference>
<dbReference type="Pfam" id="PF07500">
    <property type="entry name" value="TFIIS_M"/>
    <property type="match status" value="1"/>
</dbReference>
<reference evidence="5" key="1">
    <citation type="journal article" date="2020" name="Nature">
        <title>Giant virus diversity and host interactions through global metagenomics.</title>
        <authorList>
            <person name="Schulz F."/>
            <person name="Roux S."/>
            <person name="Paez-Espino D."/>
            <person name="Jungbluth S."/>
            <person name="Walsh D.A."/>
            <person name="Denef V.J."/>
            <person name="McMahon K.D."/>
            <person name="Konstantinidis K.T."/>
            <person name="Eloe-Fadrosh E.A."/>
            <person name="Kyrpides N.C."/>
            <person name="Woyke T."/>
        </authorList>
    </citation>
    <scope>NUCLEOTIDE SEQUENCE</scope>
    <source>
        <strain evidence="5">GVMAG-S-ERX556022-25</strain>
    </source>
</reference>
<dbReference type="CDD" id="cd13749">
    <property type="entry name" value="Zn-ribbon_TFIIS"/>
    <property type="match status" value="1"/>
</dbReference>
<dbReference type="PROSITE" id="PS51133">
    <property type="entry name" value="ZF_TFIIS_2"/>
    <property type="match status" value="1"/>
</dbReference>
<dbReference type="PANTHER" id="PTHR11477">
    <property type="entry name" value="TRANSCRIPTION FACTOR S-II ZINC FINGER DOMAIN-CONTAINING PROTEIN"/>
    <property type="match status" value="1"/>
</dbReference>
<dbReference type="PANTHER" id="PTHR11477:SF0">
    <property type="entry name" value="IP08861P-RELATED"/>
    <property type="match status" value="1"/>
</dbReference>
<dbReference type="PIRSF" id="PIRSF006704">
    <property type="entry name" value="TF_IIS"/>
    <property type="match status" value="1"/>
</dbReference>
<dbReference type="AlphaFoldDB" id="A0A6C0AZ93"/>
<dbReference type="Pfam" id="PF01096">
    <property type="entry name" value="Zn_ribbon_TFIIS"/>
    <property type="match status" value="1"/>
</dbReference>
<dbReference type="SUPFAM" id="SSF57783">
    <property type="entry name" value="Zinc beta-ribbon"/>
    <property type="match status" value="1"/>
</dbReference>
<dbReference type="InterPro" id="IPR003618">
    <property type="entry name" value="TFIIS_cen_dom"/>
</dbReference>
<organism evidence="5">
    <name type="scientific">viral metagenome</name>
    <dbReference type="NCBI Taxonomy" id="1070528"/>
    <lineage>
        <taxon>unclassified sequences</taxon>
        <taxon>metagenomes</taxon>
        <taxon>organismal metagenomes</taxon>
    </lineage>
</organism>
<evidence type="ECO:0000256" key="1">
    <source>
        <dbReference type="ARBA" id="ARBA00022723"/>
    </source>
</evidence>
<evidence type="ECO:0000259" key="4">
    <source>
        <dbReference type="PROSITE" id="PS51133"/>
    </source>
</evidence>
<dbReference type="GO" id="GO:0001139">
    <property type="term" value="F:RNA polymerase II complex recruiting activity"/>
    <property type="evidence" value="ECO:0007669"/>
    <property type="project" value="TreeGrafter"/>
</dbReference>
<feature type="domain" description="TFIIS-type" evidence="4">
    <location>
        <begin position="128"/>
        <end position="168"/>
    </location>
</feature>
<keyword evidence="3" id="KW-0862">Zinc</keyword>
<dbReference type="GO" id="GO:0000977">
    <property type="term" value="F:RNA polymerase II transcription regulatory region sequence-specific DNA binding"/>
    <property type="evidence" value="ECO:0007669"/>
    <property type="project" value="TreeGrafter"/>
</dbReference>
<name>A0A6C0AZ93_9ZZZZ</name>
<dbReference type="Gene3D" id="2.20.25.10">
    <property type="match status" value="1"/>
</dbReference>
<dbReference type="GO" id="GO:0031440">
    <property type="term" value="P:regulation of mRNA 3'-end processing"/>
    <property type="evidence" value="ECO:0007669"/>
    <property type="project" value="TreeGrafter"/>
</dbReference>
<dbReference type="GO" id="GO:0031564">
    <property type="term" value="P:transcription antitermination"/>
    <property type="evidence" value="ECO:0007669"/>
    <property type="project" value="TreeGrafter"/>
</dbReference>
<dbReference type="SMART" id="SM00440">
    <property type="entry name" value="ZnF_C2C2"/>
    <property type="match status" value="1"/>
</dbReference>
<evidence type="ECO:0000313" key="5">
    <source>
        <dbReference type="EMBL" id="QHS84581.1"/>
    </source>
</evidence>
<dbReference type="GO" id="GO:0005634">
    <property type="term" value="C:nucleus"/>
    <property type="evidence" value="ECO:0007669"/>
    <property type="project" value="TreeGrafter"/>
</dbReference>
<keyword evidence="1" id="KW-0479">Metal-binding</keyword>
<sequence length="169" mass="20123">MIKIENSSKFRENVGLNLVKILKNKNYAENLERGIYNRTLQEASEKLIVKKWENIYFVQLYIDKLRMIYNNLKNPKVLDLIISKKIKPHKLAFMTHQEILPEKWNILIEDLKIKNQNKYTPKVEASTDNFTCYKCKSKECSYYQLQTRSADEPMTTFVTCIKCGNRWKC</sequence>
<dbReference type="EMBL" id="MN738809">
    <property type="protein sequence ID" value="QHS84581.1"/>
    <property type="molecule type" value="Genomic_DNA"/>
</dbReference>
<protein>
    <recommendedName>
        <fullName evidence="4">TFIIS-type domain-containing protein</fullName>
    </recommendedName>
</protein>
<evidence type="ECO:0000256" key="2">
    <source>
        <dbReference type="ARBA" id="ARBA00022771"/>
    </source>
</evidence>
<proteinExistence type="predicted"/>
<dbReference type="SUPFAM" id="SSF46942">
    <property type="entry name" value="Elongation factor TFIIS domain 2"/>
    <property type="match status" value="1"/>
</dbReference>
<dbReference type="GO" id="GO:0006362">
    <property type="term" value="P:transcription elongation by RNA polymerase I"/>
    <property type="evidence" value="ECO:0007669"/>
    <property type="project" value="TreeGrafter"/>
</dbReference>
<accession>A0A6C0AZ93</accession>
<keyword evidence="2" id="KW-0863">Zinc-finger</keyword>